<organism evidence="2 3">
    <name type="scientific">Mesorhizobium neociceri</name>
    <dbReference type="NCBI Taxonomy" id="1307853"/>
    <lineage>
        <taxon>Bacteria</taxon>
        <taxon>Pseudomonadati</taxon>
        <taxon>Pseudomonadota</taxon>
        <taxon>Alphaproteobacteria</taxon>
        <taxon>Hyphomicrobiales</taxon>
        <taxon>Phyllobacteriaceae</taxon>
        <taxon>Mesorhizobium</taxon>
    </lineage>
</organism>
<sequence>MRLKITHRTEYRYDAPVHYLLQRLRLLPVSGPTQTVLSWALKIEGAREEVRFTDHFGNDNRLLSVEGERDFITVEASGEVVTRDTAGVSGPHHGFAPLWLFSQETALTVPGEGIRELAAAVGKGTDIERLHRLMALIVERVAYTPGTTSVTTPAEEALALKTGVCQDHSHIFVAAARAMGFPARYVSGYLMMDAAIEQAASHAWAEAHVQGLGWVAFDAANGISPDERYVRVATGRDYRDASPVSGIRLGQAEEQLAVTVTVEQ</sequence>
<comment type="caution">
    <text evidence="2">The sequence shown here is derived from an EMBL/GenBank/DDBJ whole genome shotgun (WGS) entry which is preliminary data.</text>
</comment>
<gene>
    <name evidence="2" type="ORF">H0241_09185</name>
</gene>
<dbReference type="PANTHER" id="PTHR33490:SF6">
    <property type="entry name" value="SLL1049 PROTEIN"/>
    <property type="match status" value="1"/>
</dbReference>
<proteinExistence type="predicted"/>
<dbReference type="InterPro" id="IPR002931">
    <property type="entry name" value="Transglutaminase-like"/>
</dbReference>
<keyword evidence="3" id="KW-1185">Reference proteome</keyword>
<evidence type="ECO:0000313" key="3">
    <source>
        <dbReference type="Proteomes" id="UP000558284"/>
    </source>
</evidence>
<dbReference type="RefSeq" id="WP_181057108.1">
    <property type="nucleotide sequence ID" value="NZ_JACDTY010000003.1"/>
</dbReference>
<dbReference type="SUPFAM" id="SSF54001">
    <property type="entry name" value="Cysteine proteinases"/>
    <property type="match status" value="1"/>
</dbReference>
<dbReference type="PANTHER" id="PTHR33490">
    <property type="entry name" value="BLR5614 PROTEIN-RELATED"/>
    <property type="match status" value="1"/>
</dbReference>
<dbReference type="AlphaFoldDB" id="A0A838B3I8"/>
<accession>A0A838B3I8</accession>
<evidence type="ECO:0000313" key="2">
    <source>
        <dbReference type="EMBL" id="MBA1140429.1"/>
    </source>
</evidence>
<dbReference type="Proteomes" id="UP000558284">
    <property type="component" value="Unassembled WGS sequence"/>
</dbReference>
<dbReference type="Gene3D" id="3.10.620.30">
    <property type="match status" value="1"/>
</dbReference>
<dbReference type="SMART" id="SM00460">
    <property type="entry name" value="TGc"/>
    <property type="match status" value="1"/>
</dbReference>
<name>A0A838B3I8_9HYPH</name>
<dbReference type="EMBL" id="JACDTY010000003">
    <property type="protein sequence ID" value="MBA1140429.1"/>
    <property type="molecule type" value="Genomic_DNA"/>
</dbReference>
<dbReference type="InterPro" id="IPR013589">
    <property type="entry name" value="Bac_transglu_N"/>
</dbReference>
<reference evidence="2 3" key="1">
    <citation type="submission" date="2020-07" db="EMBL/GenBank/DDBJ databases">
        <title>Definition of the novel symbiovar canariense within Mesorhizobium novociceri, a new species of genus Mesorhizobium nodulating Cicer canariense in the Caldera de Taburiente National Park (La Palma, Canary Islands).</title>
        <authorList>
            <person name="Leon-Barrios M."/>
            <person name="Perez-Yepez J."/>
            <person name="Flores-Felix J.D."/>
            <person name="Ramirez-Baena M.H."/>
            <person name="Pulido-Suarez L."/>
            <person name="Igual J.M."/>
            <person name="Velazquez E."/>
            <person name="Peix A."/>
        </authorList>
    </citation>
    <scope>NUCLEOTIDE SEQUENCE [LARGE SCALE GENOMIC DNA]</scope>
    <source>
        <strain evidence="2 3">CCANP35</strain>
    </source>
</reference>
<dbReference type="Pfam" id="PF08379">
    <property type="entry name" value="Bact_transglu_N"/>
    <property type="match status" value="1"/>
</dbReference>
<dbReference type="Pfam" id="PF01841">
    <property type="entry name" value="Transglut_core"/>
    <property type="match status" value="1"/>
</dbReference>
<protein>
    <submittedName>
        <fullName evidence="2">Transglutaminase family protein</fullName>
    </submittedName>
</protein>
<feature type="domain" description="Transglutaminase-like" evidence="1">
    <location>
        <begin position="157"/>
        <end position="221"/>
    </location>
</feature>
<dbReference type="InterPro" id="IPR038765">
    <property type="entry name" value="Papain-like_cys_pep_sf"/>
</dbReference>
<evidence type="ECO:0000259" key="1">
    <source>
        <dbReference type="SMART" id="SM00460"/>
    </source>
</evidence>